<dbReference type="RefSeq" id="WP_233394571.1">
    <property type="nucleotide sequence ID" value="NZ_JAJTWT010000012.1"/>
</dbReference>
<dbReference type="Pfam" id="PF14321">
    <property type="entry name" value="DUF4382"/>
    <property type="match status" value="1"/>
</dbReference>
<feature type="domain" description="DUF4382" evidence="2">
    <location>
        <begin position="35"/>
        <end position="188"/>
    </location>
</feature>
<proteinExistence type="predicted"/>
<evidence type="ECO:0000313" key="3">
    <source>
        <dbReference type="EMBL" id="MCE4540055.1"/>
    </source>
</evidence>
<sequence length="393" mass="38785">MKTKSSLALSLATSLLVACGGGGGDAGTPTSPSNSGTLVLSLTDAPSCGYDHVYVTVQKVRVNASASASDTDAGWTDLTVGPTQRFDLLALGNGVLASLGQLPLPAGHYSQLRLVLADNDAAHPLANSVVPTGGAETSLTTPSGQQSGVKLNADITIAANQIADFVLDFDACKSVVTAGASGQRLLKPVVSVLPHLLSGVSGYVDPAIANGATAISVQQGGVVLKATAPDAAGKFVLAPVAPGNYDLVVRAAKRATLVITGVPVTADTVTAIASSAAPLLPPTAVMGQIGGSVTAAGVASTAPIAATQKLASGATITVAETQADATTGAYMLTLPATPPWVAPYATPPASFNFAPDSGIDLPYTLAASLNGTTKTAGPLTLAGGAVMTANFGF</sequence>
<protein>
    <submittedName>
        <fullName evidence="3">DUF4382 domain-containing protein</fullName>
    </submittedName>
</protein>
<dbReference type="InterPro" id="IPR025491">
    <property type="entry name" value="DUF4382"/>
</dbReference>
<evidence type="ECO:0000259" key="2">
    <source>
        <dbReference type="Pfam" id="PF14321"/>
    </source>
</evidence>
<dbReference type="Gene3D" id="2.60.40.1120">
    <property type="entry name" value="Carboxypeptidase-like, regulatory domain"/>
    <property type="match status" value="1"/>
</dbReference>
<feature type="signal peptide" evidence="1">
    <location>
        <begin position="1"/>
        <end position="20"/>
    </location>
</feature>
<evidence type="ECO:0000256" key="1">
    <source>
        <dbReference type="SAM" id="SignalP"/>
    </source>
</evidence>
<feature type="chain" id="PRO_5045090654" evidence="1">
    <location>
        <begin position="21"/>
        <end position="393"/>
    </location>
</feature>
<keyword evidence="1" id="KW-0732">Signal</keyword>
<comment type="caution">
    <text evidence="3">The sequence shown here is derived from an EMBL/GenBank/DDBJ whole genome shotgun (WGS) entry which is preliminary data.</text>
</comment>
<accession>A0ABS8XLB4</accession>
<dbReference type="Proteomes" id="UP001201463">
    <property type="component" value="Unassembled WGS sequence"/>
</dbReference>
<dbReference type="PROSITE" id="PS51257">
    <property type="entry name" value="PROKAR_LIPOPROTEIN"/>
    <property type="match status" value="1"/>
</dbReference>
<organism evidence="3 4">
    <name type="scientific">Pelomonas caseinilytica</name>
    <dbReference type="NCBI Taxonomy" id="2906763"/>
    <lineage>
        <taxon>Bacteria</taxon>
        <taxon>Pseudomonadati</taxon>
        <taxon>Pseudomonadota</taxon>
        <taxon>Betaproteobacteria</taxon>
        <taxon>Burkholderiales</taxon>
        <taxon>Sphaerotilaceae</taxon>
        <taxon>Roseateles</taxon>
    </lineage>
</organism>
<evidence type="ECO:0000313" key="4">
    <source>
        <dbReference type="Proteomes" id="UP001201463"/>
    </source>
</evidence>
<dbReference type="EMBL" id="JAJTWT010000012">
    <property type="protein sequence ID" value="MCE4540055.1"/>
    <property type="molecule type" value="Genomic_DNA"/>
</dbReference>
<name>A0ABS8XLB4_9BURK</name>
<gene>
    <name evidence="3" type="ORF">LXT12_22650</name>
</gene>
<reference evidence="3 4" key="1">
    <citation type="submission" date="2021-12" db="EMBL/GenBank/DDBJ databases">
        <title>Genome seq of p7.</title>
        <authorList>
            <person name="Seo T."/>
        </authorList>
    </citation>
    <scope>NUCLEOTIDE SEQUENCE [LARGE SCALE GENOMIC DNA]</scope>
    <source>
        <strain evidence="3 4">P7</strain>
    </source>
</reference>
<keyword evidence="4" id="KW-1185">Reference proteome</keyword>